<feature type="transmembrane region" description="Helical" evidence="1">
    <location>
        <begin position="38"/>
        <end position="64"/>
    </location>
</feature>
<organism evidence="2 3">
    <name type="scientific">Mailhella massiliensis</name>
    <dbReference type="NCBI Taxonomy" id="1903261"/>
    <lineage>
        <taxon>Bacteria</taxon>
        <taxon>Pseudomonadati</taxon>
        <taxon>Thermodesulfobacteriota</taxon>
        <taxon>Desulfovibrionia</taxon>
        <taxon>Desulfovibrionales</taxon>
        <taxon>Desulfovibrionaceae</taxon>
        <taxon>Mailhella</taxon>
    </lineage>
</organism>
<feature type="transmembrane region" description="Helical" evidence="1">
    <location>
        <begin position="76"/>
        <end position="94"/>
    </location>
</feature>
<feature type="transmembrane region" description="Helical" evidence="1">
    <location>
        <begin position="452"/>
        <end position="476"/>
    </location>
</feature>
<dbReference type="Proteomes" id="UP000698963">
    <property type="component" value="Unassembled WGS sequence"/>
</dbReference>
<reference evidence="2" key="1">
    <citation type="journal article" date="2021" name="PeerJ">
        <title>Extensive microbial diversity within the chicken gut microbiome revealed by metagenomics and culture.</title>
        <authorList>
            <person name="Gilroy R."/>
            <person name="Ravi A."/>
            <person name="Getino M."/>
            <person name="Pursley I."/>
            <person name="Horton D.L."/>
            <person name="Alikhan N.F."/>
            <person name="Baker D."/>
            <person name="Gharbi K."/>
            <person name="Hall N."/>
            <person name="Watson M."/>
            <person name="Adriaenssens E.M."/>
            <person name="Foster-Nyarko E."/>
            <person name="Jarju S."/>
            <person name="Secka A."/>
            <person name="Antonio M."/>
            <person name="Oren A."/>
            <person name="Chaudhuri R.R."/>
            <person name="La Ragione R."/>
            <person name="Hildebrand F."/>
            <person name="Pallen M.J."/>
        </authorList>
    </citation>
    <scope>NUCLEOTIDE SEQUENCE</scope>
    <source>
        <strain evidence="2">ChiGjej2B2-19336</strain>
    </source>
</reference>
<dbReference type="EMBL" id="DYZA01000002">
    <property type="protein sequence ID" value="HJD96030.1"/>
    <property type="molecule type" value="Genomic_DNA"/>
</dbReference>
<feature type="transmembrane region" description="Helical" evidence="1">
    <location>
        <begin position="418"/>
        <end position="440"/>
    </location>
</feature>
<feature type="transmembrane region" description="Helical" evidence="1">
    <location>
        <begin position="330"/>
        <end position="351"/>
    </location>
</feature>
<proteinExistence type="predicted"/>
<protein>
    <submittedName>
        <fullName evidence="2">DUF1538 domain-containing protein</fullName>
    </submittedName>
</protein>
<dbReference type="Pfam" id="PF07556">
    <property type="entry name" value="DUF1538"/>
    <property type="match status" value="2"/>
</dbReference>
<keyword evidence="1" id="KW-0812">Transmembrane</keyword>
<dbReference type="AlphaFoldDB" id="A0A921AT71"/>
<feature type="transmembrane region" description="Helical" evidence="1">
    <location>
        <begin position="259"/>
        <end position="277"/>
    </location>
</feature>
<dbReference type="RefSeq" id="WP_304120078.1">
    <property type="nucleotide sequence ID" value="NZ_DYZA01000002.1"/>
</dbReference>
<feature type="transmembrane region" description="Helical" evidence="1">
    <location>
        <begin position="179"/>
        <end position="198"/>
    </location>
</feature>
<comment type="caution">
    <text evidence="2">The sequence shown here is derived from an EMBL/GenBank/DDBJ whole genome shotgun (WGS) entry which is preliminary data.</text>
</comment>
<feature type="transmembrane region" description="Helical" evidence="1">
    <location>
        <begin position="12"/>
        <end position="32"/>
    </location>
</feature>
<keyword evidence="1" id="KW-0472">Membrane</keyword>
<gene>
    <name evidence="2" type="ORF">K8W16_00045</name>
</gene>
<keyword evidence="1" id="KW-1133">Transmembrane helix</keyword>
<feature type="transmembrane region" description="Helical" evidence="1">
    <location>
        <begin position="144"/>
        <end position="167"/>
    </location>
</feature>
<feature type="transmembrane region" description="Helical" evidence="1">
    <location>
        <begin position="106"/>
        <end position="132"/>
    </location>
</feature>
<sequence length="484" mass="50199">MLFIEKCKEAVISVVPVVILVLLLHLTVAPLGDALPRFLAGAVLFIIGLGLFLVGADIGVLPVGQKVGSTLTGKRNLALMLAVGFVVGFIITVAEPDVQVLAAQVTGVAPVIAPMALVCIIAAGVGFFVAVAMGRIIFQLPLKLLLFLCYGAVFLCASLVPDLFLGIGFDAGGATTGPMTVPFIMALGVGVAAVRGGSHAGDDSFGFVGLASVGPILAVLMLGLFASPAVPEASSVAQAAPEGLLAHFLHLLPEVTHEVSMALGPLAVLFLLFRLFLIRLSRRQTLRMVMGLMYTFFGVILFFLGVKGGFMPAGDILGALLSSPENRFLLIPVALVLGAVVVCAEPAVWILTEQVEQVSGGAIRRRLMLIALSAGVSLAVGIAMYRVTTGASLWYFLIPGYAAAMLLMRLCPRMFTAIAFDSGGVASGPMASTFILAFMLGVSKGVGGNPAVDAFGCIAMIAMTPLIAIQLLGIVFSRKTGDRS</sequence>
<feature type="transmembrane region" description="Helical" evidence="1">
    <location>
        <begin position="205"/>
        <end position="226"/>
    </location>
</feature>
<feature type="transmembrane region" description="Helical" evidence="1">
    <location>
        <begin position="393"/>
        <end position="411"/>
    </location>
</feature>
<feature type="transmembrane region" description="Helical" evidence="1">
    <location>
        <begin position="289"/>
        <end position="310"/>
    </location>
</feature>
<reference evidence="2" key="2">
    <citation type="submission" date="2021-09" db="EMBL/GenBank/DDBJ databases">
        <authorList>
            <person name="Gilroy R."/>
        </authorList>
    </citation>
    <scope>NUCLEOTIDE SEQUENCE</scope>
    <source>
        <strain evidence="2">ChiGjej2B2-19336</strain>
    </source>
</reference>
<evidence type="ECO:0000313" key="3">
    <source>
        <dbReference type="Proteomes" id="UP000698963"/>
    </source>
</evidence>
<feature type="transmembrane region" description="Helical" evidence="1">
    <location>
        <begin position="367"/>
        <end position="387"/>
    </location>
</feature>
<accession>A0A921AT71</accession>
<name>A0A921AT71_9BACT</name>
<evidence type="ECO:0000256" key="1">
    <source>
        <dbReference type="SAM" id="Phobius"/>
    </source>
</evidence>
<dbReference type="InterPro" id="IPR011435">
    <property type="entry name" value="UmpAB"/>
</dbReference>
<evidence type="ECO:0000313" key="2">
    <source>
        <dbReference type="EMBL" id="HJD96030.1"/>
    </source>
</evidence>